<gene>
    <name evidence="1" type="ORF">MRB53_008626</name>
</gene>
<keyword evidence="2" id="KW-1185">Reference proteome</keyword>
<organism evidence="1 2">
    <name type="scientific">Persea americana</name>
    <name type="common">Avocado</name>
    <dbReference type="NCBI Taxonomy" id="3435"/>
    <lineage>
        <taxon>Eukaryota</taxon>
        <taxon>Viridiplantae</taxon>
        <taxon>Streptophyta</taxon>
        <taxon>Embryophyta</taxon>
        <taxon>Tracheophyta</taxon>
        <taxon>Spermatophyta</taxon>
        <taxon>Magnoliopsida</taxon>
        <taxon>Magnoliidae</taxon>
        <taxon>Laurales</taxon>
        <taxon>Lauraceae</taxon>
        <taxon>Persea</taxon>
    </lineage>
</organism>
<name>A0ACC2MN07_PERAE</name>
<dbReference type="EMBL" id="CM056810">
    <property type="protein sequence ID" value="KAJ8646878.1"/>
    <property type="molecule type" value="Genomic_DNA"/>
</dbReference>
<evidence type="ECO:0000313" key="2">
    <source>
        <dbReference type="Proteomes" id="UP001234297"/>
    </source>
</evidence>
<protein>
    <submittedName>
        <fullName evidence="1">Uncharacterized protein</fullName>
    </submittedName>
</protein>
<sequence>MEIGVESVAVGCYDYSSSWLLFVVVEMMIDGARPGIWGIRGFGFEGMGIEDFMVGLGDGLGSSGLMWAFGLKGYVRWWVLEVVWVGVALRWIYQQGASVIVKCFNKERMKENLEIFDWELSDEELLQISQISQCKGYSGEPFISPSGPYKSLQELWDEEDP</sequence>
<dbReference type="Proteomes" id="UP001234297">
    <property type="component" value="Chromosome 2"/>
</dbReference>
<proteinExistence type="predicted"/>
<accession>A0ACC2MN07</accession>
<evidence type="ECO:0000313" key="1">
    <source>
        <dbReference type="EMBL" id="KAJ8646878.1"/>
    </source>
</evidence>
<comment type="caution">
    <text evidence="1">The sequence shown here is derived from an EMBL/GenBank/DDBJ whole genome shotgun (WGS) entry which is preliminary data.</text>
</comment>
<reference evidence="1 2" key="1">
    <citation type="journal article" date="2022" name="Hortic Res">
        <title>A haplotype resolved chromosomal level avocado genome allows analysis of novel avocado genes.</title>
        <authorList>
            <person name="Nath O."/>
            <person name="Fletcher S.J."/>
            <person name="Hayward A."/>
            <person name="Shaw L.M."/>
            <person name="Masouleh A.K."/>
            <person name="Furtado A."/>
            <person name="Henry R.J."/>
            <person name="Mitter N."/>
        </authorList>
    </citation>
    <scope>NUCLEOTIDE SEQUENCE [LARGE SCALE GENOMIC DNA]</scope>
    <source>
        <strain evidence="2">cv. Hass</strain>
    </source>
</reference>